<dbReference type="RefSeq" id="WP_255328534.1">
    <property type="nucleotide sequence ID" value="NZ_JAKZEU010000002.1"/>
</dbReference>
<comment type="caution">
    <text evidence="1">The sequence shown here is derived from an EMBL/GenBank/DDBJ whole genome shotgun (WGS) entry which is preliminary data.</text>
</comment>
<sequence>MAEKHDGELEQIISLLVGICLKVIGTERLIEELRLQRGKAGDDTPVHDIMIKAIEEDFARKNFGRGENILLFPR</sequence>
<gene>
    <name evidence="1" type="ORF">MLD63_03670</name>
</gene>
<dbReference type="Proteomes" id="UP001203945">
    <property type="component" value="Unassembled WGS sequence"/>
</dbReference>
<protein>
    <submittedName>
        <fullName evidence="1">Uncharacterized protein</fullName>
    </submittedName>
</protein>
<accession>A0ABT1MN50</accession>
<proteinExistence type="predicted"/>
<reference evidence="1 2" key="1">
    <citation type="submission" date="2022-03" db="EMBL/GenBank/DDBJ databases">
        <authorList>
            <person name="He Y."/>
        </authorList>
    </citation>
    <scope>NUCLEOTIDE SEQUENCE [LARGE SCALE GENOMIC DNA]</scope>
    <source>
        <strain evidence="1 2">TK19116</strain>
    </source>
</reference>
<name>A0ABT1MN50_9RHOB</name>
<keyword evidence="2" id="KW-1185">Reference proteome</keyword>
<evidence type="ECO:0000313" key="2">
    <source>
        <dbReference type="Proteomes" id="UP001203945"/>
    </source>
</evidence>
<evidence type="ECO:0000313" key="1">
    <source>
        <dbReference type="EMBL" id="MCQ0969534.1"/>
    </source>
</evidence>
<organism evidence="1 2">
    <name type="scientific">Paracoccus albicereus</name>
    <dbReference type="NCBI Taxonomy" id="2922394"/>
    <lineage>
        <taxon>Bacteria</taxon>
        <taxon>Pseudomonadati</taxon>
        <taxon>Pseudomonadota</taxon>
        <taxon>Alphaproteobacteria</taxon>
        <taxon>Rhodobacterales</taxon>
        <taxon>Paracoccaceae</taxon>
        <taxon>Paracoccus</taxon>
    </lineage>
</organism>
<dbReference type="EMBL" id="JAKZEU010000002">
    <property type="protein sequence ID" value="MCQ0969534.1"/>
    <property type="molecule type" value="Genomic_DNA"/>
</dbReference>